<dbReference type="SUPFAM" id="SSF56112">
    <property type="entry name" value="Protein kinase-like (PK-like)"/>
    <property type="match status" value="1"/>
</dbReference>
<reference evidence="2 3" key="1">
    <citation type="submission" date="2019-10" db="EMBL/GenBank/DDBJ databases">
        <title>Streptomyces tenebrisbrunneis sp.nov., an endogenous actinomycete isolated from of Lycium ruthenicum.</title>
        <authorList>
            <person name="Ma L."/>
        </authorList>
    </citation>
    <scope>NUCLEOTIDE SEQUENCE [LARGE SCALE GENOMIC DNA]</scope>
    <source>
        <strain evidence="2 3">TRM 66187</strain>
    </source>
</reference>
<feature type="domain" description="Aminoglycoside phosphotransferase" evidence="1">
    <location>
        <begin position="39"/>
        <end position="262"/>
    </location>
</feature>
<evidence type="ECO:0000313" key="3">
    <source>
        <dbReference type="Proteomes" id="UP000621266"/>
    </source>
</evidence>
<dbReference type="Proteomes" id="UP000621266">
    <property type="component" value="Unassembled WGS sequence"/>
</dbReference>
<name>A0ABQ7FM17_9ACTN</name>
<dbReference type="CDD" id="cd05155">
    <property type="entry name" value="APH_ChoK_like_1"/>
    <property type="match status" value="1"/>
</dbReference>
<evidence type="ECO:0000259" key="1">
    <source>
        <dbReference type="Pfam" id="PF01636"/>
    </source>
</evidence>
<organism evidence="2 3">
    <name type="scientific">Streptomyces lycii</name>
    <dbReference type="NCBI Taxonomy" id="2654337"/>
    <lineage>
        <taxon>Bacteria</taxon>
        <taxon>Bacillati</taxon>
        <taxon>Actinomycetota</taxon>
        <taxon>Actinomycetes</taxon>
        <taxon>Kitasatosporales</taxon>
        <taxon>Streptomycetaceae</taxon>
        <taxon>Streptomyces</taxon>
    </lineage>
</organism>
<dbReference type="PANTHER" id="PTHR21310">
    <property type="entry name" value="AMINOGLYCOSIDE PHOSPHOTRANSFERASE-RELATED-RELATED"/>
    <property type="match status" value="1"/>
</dbReference>
<dbReference type="InterPro" id="IPR011009">
    <property type="entry name" value="Kinase-like_dom_sf"/>
</dbReference>
<dbReference type="PANTHER" id="PTHR21310:SF42">
    <property type="entry name" value="BIFUNCTIONAL AAC_APH"/>
    <property type="match status" value="1"/>
</dbReference>
<evidence type="ECO:0000313" key="2">
    <source>
        <dbReference type="EMBL" id="KAF4409989.1"/>
    </source>
</evidence>
<keyword evidence="3" id="KW-1185">Reference proteome</keyword>
<accession>A0ABQ7FM17</accession>
<sequence length="300" mass="31968">MSAAETRAGRAGVDVSLVRGLLAAQFPAWAGLPLTPVDSAGTVNAMFRLGPDMAVRLPRVPGAARDIEKEILWLPRLAPRLPVPIPVPLGRGEPGDDWPWPWSVHSWLDGDNPEPGRGPAEPLALARDLAGFVTALRRIDPEGAPDAYRCESLAARDDATRTVIRELSGVVDTEAVTAAWDAALRAPAWDGPPVWIHSDLQPGNVLLSGGRLSGVIDFGCTGLGEPAVDLIAAWYLLPAEARGTFRSAVDADDATWARARGWALSIALPELRFLRESNPRMAAIARDVVGEILADRATTG</sequence>
<comment type="caution">
    <text evidence="2">The sequence shown here is derived from an EMBL/GenBank/DDBJ whole genome shotgun (WGS) entry which is preliminary data.</text>
</comment>
<proteinExistence type="predicted"/>
<dbReference type="EMBL" id="WHPN01000146">
    <property type="protein sequence ID" value="KAF4409989.1"/>
    <property type="molecule type" value="Genomic_DNA"/>
</dbReference>
<gene>
    <name evidence="2" type="ORF">GCU69_06205</name>
</gene>
<dbReference type="Pfam" id="PF01636">
    <property type="entry name" value="APH"/>
    <property type="match status" value="1"/>
</dbReference>
<dbReference type="Gene3D" id="3.30.200.20">
    <property type="entry name" value="Phosphorylase Kinase, domain 1"/>
    <property type="match status" value="1"/>
</dbReference>
<dbReference type="RefSeq" id="WP_156205336.1">
    <property type="nucleotide sequence ID" value="NZ_WHPN01000146.1"/>
</dbReference>
<dbReference type="Gene3D" id="3.90.1200.10">
    <property type="match status" value="1"/>
</dbReference>
<protein>
    <submittedName>
        <fullName evidence="2">Aminoglycoside phosphotransferase family protein</fullName>
    </submittedName>
</protein>
<dbReference type="InterPro" id="IPR002575">
    <property type="entry name" value="Aminoglycoside_PTrfase"/>
</dbReference>
<dbReference type="InterPro" id="IPR051678">
    <property type="entry name" value="AGP_Transferase"/>
</dbReference>